<protein>
    <submittedName>
        <fullName evidence="3">Transcriptional regulator</fullName>
    </submittedName>
</protein>
<evidence type="ECO:0000259" key="2">
    <source>
        <dbReference type="Pfam" id="PF23470"/>
    </source>
</evidence>
<evidence type="ECO:0000313" key="4">
    <source>
        <dbReference type="Proteomes" id="UP000534783"/>
    </source>
</evidence>
<organism evidence="3 4">
    <name type="scientific">Candidatus Manganitrophus noduliformans</name>
    <dbReference type="NCBI Taxonomy" id="2606439"/>
    <lineage>
        <taxon>Bacteria</taxon>
        <taxon>Pseudomonadati</taxon>
        <taxon>Nitrospirota</taxon>
        <taxon>Nitrospiria</taxon>
        <taxon>Candidatus Troglogloeales</taxon>
        <taxon>Candidatus Manganitrophaceae</taxon>
        <taxon>Candidatus Manganitrophus</taxon>
    </lineage>
</organism>
<comment type="caution">
    <text evidence="3">The sequence shown here is derived from an EMBL/GenBank/DDBJ whole genome shotgun (WGS) entry which is preliminary data.</text>
</comment>
<reference evidence="3 4" key="1">
    <citation type="journal article" date="2020" name="Nature">
        <title>Bacterial chemolithoautotrophy via manganese oxidation.</title>
        <authorList>
            <person name="Yu H."/>
            <person name="Leadbetter J.R."/>
        </authorList>
    </citation>
    <scope>NUCLEOTIDE SEQUENCE [LARGE SCALE GENOMIC DNA]</scope>
    <source>
        <strain evidence="3 4">Mn-1</strain>
    </source>
</reference>
<dbReference type="RefSeq" id="WP_168058779.1">
    <property type="nucleotide sequence ID" value="NZ_VTOW01000001.1"/>
</dbReference>
<dbReference type="InterPro" id="IPR036390">
    <property type="entry name" value="WH_DNA-bd_sf"/>
</dbReference>
<dbReference type="Pfam" id="PF21476">
    <property type="entry name" value="PF0610-like_N"/>
    <property type="match status" value="1"/>
</dbReference>
<name>A0A7X6IAH0_9BACT</name>
<feature type="domain" description="PF0610-like rubredoxin-like zinc beta-ribbon C-terminal" evidence="2">
    <location>
        <begin position="67"/>
        <end position="105"/>
    </location>
</feature>
<dbReference type="Pfam" id="PF23470">
    <property type="entry name" value="Zn_ribbon_PF0610"/>
    <property type="match status" value="1"/>
</dbReference>
<feature type="domain" description="PF0610-like winged HTH N-terminal" evidence="1">
    <location>
        <begin position="16"/>
        <end position="60"/>
    </location>
</feature>
<dbReference type="PANTHER" id="PTHR40663:SF2">
    <property type="entry name" value="TRANSCRIPTIONAL REGULATOR"/>
    <property type="match status" value="1"/>
</dbReference>
<dbReference type="InterPro" id="IPR057022">
    <property type="entry name" value="PF0610-like_Zn_ribbon_C"/>
</dbReference>
<gene>
    <name evidence="3" type="ORF">MNODULE_07285</name>
</gene>
<evidence type="ECO:0000313" key="3">
    <source>
        <dbReference type="EMBL" id="NKE70538.1"/>
    </source>
</evidence>
<dbReference type="Proteomes" id="UP000534783">
    <property type="component" value="Unassembled WGS sequence"/>
</dbReference>
<dbReference type="AlphaFoldDB" id="A0A7X6IAH0"/>
<keyword evidence="4" id="KW-1185">Reference proteome</keyword>
<dbReference type="SUPFAM" id="SSF46785">
    <property type="entry name" value="Winged helix' DNA-binding domain"/>
    <property type="match status" value="1"/>
</dbReference>
<dbReference type="InterPro" id="IPR038767">
    <property type="entry name" value="PF0610-like"/>
</dbReference>
<accession>A0A7X6IAH0</accession>
<proteinExistence type="predicted"/>
<dbReference type="PANTHER" id="PTHR40663">
    <property type="match status" value="1"/>
</dbReference>
<dbReference type="EMBL" id="VTOW01000001">
    <property type="protein sequence ID" value="NKE70538.1"/>
    <property type="molecule type" value="Genomic_DNA"/>
</dbReference>
<evidence type="ECO:0000259" key="1">
    <source>
        <dbReference type="Pfam" id="PF21476"/>
    </source>
</evidence>
<dbReference type="InterPro" id="IPR049159">
    <property type="entry name" value="PF0610-like_wHTH_N"/>
</dbReference>
<sequence>MTDRNLPSSNRPASETLRKKIMVELESRMMTARDLSKRLRATEKEIIGHLEHVAKSVRPPKRLIIAPSFCNQCQFTFSDRRKFSSPSRCPQCRHEGISPPAFRIEGGLESGKVDPT</sequence>